<protein>
    <recommendedName>
        <fullName evidence="3">MBD domain-containing protein</fullName>
    </recommendedName>
</protein>
<name>A0ABQ6NC49_9STRA</name>
<evidence type="ECO:0000313" key="2">
    <source>
        <dbReference type="Proteomes" id="UP001165060"/>
    </source>
</evidence>
<evidence type="ECO:0008006" key="3">
    <source>
        <dbReference type="Google" id="ProtNLM"/>
    </source>
</evidence>
<gene>
    <name evidence="1" type="ORF">TeGR_g13491</name>
</gene>
<dbReference type="EMBL" id="BRYB01006411">
    <property type="protein sequence ID" value="GMI56923.1"/>
    <property type="molecule type" value="Genomic_DNA"/>
</dbReference>
<sequence length="160" mass="17677">MPPTKRLSIETDGAKLTLDEVELCMPASALSPKAACPCTLTEGCEKEAGHKKRCVARAVGRMNRAAMRNRFPDFKVEQHYEEGYVRWLFTSPKGVSKFESVREVEDYLAAVKEAVATPDRNEADAAGGAEKKAKKTRGFKRVVGKASSRVFACFNELFLS</sequence>
<reference evidence="1 2" key="1">
    <citation type="journal article" date="2023" name="Commun. Biol.">
        <title>Genome analysis of Parmales, the sister group of diatoms, reveals the evolutionary specialization of diatoms from phago-mixotrophs to photoautotrophs.</title>
        <authorList>
            <person name="Ban H."/>
            <person name="Sato S."/>
            <person name="Yoshikawa S."/>
            <person name="Yamada K."/>
            <person name="Nakamura Y."/>
            <person name="Ichinomiya M."/>
            <person name="Sato N."/>
            <person name="Blanc-Mathieu R."/>
            <person name="Endo H."/>
            <person name="Kuwata A."/>
            <person name="Ogata H."/>
        </authorList>
    </citation>
    <scope>NUCLEOTIDE SEQUENCE [LARGE SCALE GENOMIC DNA]</scope>
</reference>
<evidence type="ECO:0000313" key="1">
    <source>
        <dbReference type="EMBL" id="GMI56923.1"/>
    </source>
</evidence>
<comment type="caution">
    <text evidence="1">The sequence shown here is derived from an EMBL/GenBank/DDBJ whole genome shotgun (WGS) entry which is preliminary data.</text>
</comment>
<proteinExistence type="predicted"/>
<keyword evidence="2" id="KW-1185">Reference proteome</keyword>
<dbReference type="Proteomes" id="UP001165060">
    <property type="component" value="Unassembled WGS sequence"/>
</dbReference>
<organism evidence="1 2">
    <name type="scientific">Tetraparma gracilis</name>
    <dbReference type="NCBI Taxonomy" id="2962635"/>
    <lineage>
        <taxon>Eukaryota</taxon>
        <taxon>Sar</taxon>
        <taxon>Stramenopiles</taxon>
        <taxon>Ochrophyta</taxon>
        <taxon>Bolidophyceae</taxon>
        <taxon>Parmales</taxon>
        <taxon>Triparmaceae</taxon>
        <taxon>Tetraparma</taxon>
    </lineage>
</organism>
<accession>A0ABQ6NC49</accession>